<keyword evidence="3" id="KW-1185">Reference proteome</keyword>
<evidence type="ECO:0000313" key="3">
    <source>
        <dbReference type="Proteomes" id="UP000466345"/>
    </source>
</evidence>
<protein>
    <recommendedName>
        <fullName evidence="4">Broad specificity phosphatase PhoE</fullName>
    </recommendedName>
</protein>
<proteinExistence type="predicted"/>
<dbReference type="SUPFAM" id="SSF53254">
    <property type="entry name" value="Phosphoglycerate mutase-like"/>
    <property type="match status" value="1"/>
</dbReference>
<dbReference type="EMBL" id="WEGJ01000006">
    <property type="protein sequence ID" value="MQY12304.1"/>
    <property type="molecule type" value="Genomic_DNA"/>
</dbReference>
<dbReference type="Proteomes" id="UP000466345">
    <property type="component" value="Unassembled WGS sequence"/>
</dbReference>
<sequence length="187" mass="19257">MTAQVTLVTPATSWEAPSAVLGADGPLDEAGRKAAGEAGAPRADRTWCGPEVRCRETAEALGVPGTAVAELAGWDLGEWRGRTRADLAAECPGDLEAWLTDPDAAPHGGESLTGLLARTGRWLDTVPAGHTVAVTDQALVRAAVVSALSLPARSFWLLDAAPLSATVLTARDGQWHLRCGSPSGDGS</sequence>
<dbReference type="Gene3D" id="3.40.50.1240">
    <property type="entry name" value="Phosphoglycerate mutase-like"/>
    <property type="match status" value="1"/>
</dbReference>
<dbReference type="InterPro" id="IPR029033">
    <property type="entry name" value="His_PPase_superfam"/>
</dbReference>
<reference evidence="2 3" key="1">
    <citation type="submission" date="2019-10" db="EMBL/GenBank/DDBJ databases">
        <title>Streptomyces smaragdinus sp. nov. and Streptomyces fabii sp. nov., isolated from the gut of fungus growing-termite Macrotermes natalensis.</title>
        <authorList>
            <person name="Schwitalla J."/>
            <person name="Benndorf R."/>
            <person name="Martin K."/>
            <person name="De Beer W."/>
            <person name="Kaster A.-K."/>
            <person name="Vollmers J."/>
            <person name="Poulsen M."/>
            <person name="Beemelmanns C."/>
        </authorList>
    </citation>
    <scope>NUCLEOTIDE SEQUENCE [LARGE SCALE GENOMIC DNA]</scope>
    <source>
        <strain evidence="2 3">RB5</strain>
    </source>
</reference>
<organism evidence="2 3">
    <name type="scientific">Streptomyces smaragdinus</name>
    <dbReference type="NCBI Taxonomy" id="2585196"/>
    <lineage>
        <taxon>Bacteria</taxon>
        <taxon>Bacillati</taxon>
        <taxon>Actinomycetota</taxon>
        <taxon>Actinomycetes</taxon>
        <taxon>Kitasatosporales</taxon>
        <taxon>Streptomycetaceae</taxon>
        <taxon>Streptomyces</taxon>
    </lineage>
</organism>
<dbReference type="RefSeq" id="WP_323377796.1">
    <property type="nucleotide sequence ID" value="NZ_WEGJ01000006.1"/>
</dbReference>
<evidence type="ECO:0000313" key="2">
    <source>
        <dbReference type="EMBL" id="MQY12304.1"/>
    </source>
</evidence>
<dbReference type="InterPro" id="IPR013078">
    <property type="entry name" value="His_Pase_superF_clade-1"/>
</dbReference>
<name>A0A7K0CHT1_9ACTN</name>
<evidence type="ECO:0008006" key="4">
    <source>
        <dbReference type="Google" id="ProtNLM"/>
    </source>
</evidence>
<feature type="region of interest" description="Disordered" evidence="1">
    <location>
        <begin position="19"/>
        <end position="43"/>
    </location>
</feature>
<dbReference type="Pfam" id="PF00300">
    <property type="entry name" value="His_Phos_1"/>
    <property type="match status" value="1"/>
</dbReference>
<accession>A0A7K0CHT1</accession>
<evidence type="ECO:0000256" key="1">
    <source>
        <dbReference type="SAM" id="MobiDB-lite"/>
    </source>
</evidence>
<comment type="caution">
    <text evidence="2">The sequence shown here is derived from an EMBL/GenBank/DDBJ whole genome shotgun (WGS) entry which is preliminary data.</text>
</comment>
<gene>
    <name evidence="2" type="ORF">SRB5_24370</name>
</gene>
<dbReference type="AlphaFoldDB" id="A0A7K0CHT1"/>